<keyword evidence="2" id="KW-1185">Reference proteome</keyword>
<sequence>ASMDFVLHRPIIDNAAHQNKIEESNWFHMQTDDPDECVLIDALATAISHVRISEPKRSRLCSPTGPIVQQGSSNMKANNLCKAF</sequence>
<dbReference type="Proteomes" id="UP000265520">
    <property type="component" value="Unassembled WGS sequence"/>
</dbReference>
<keyword evidence="1" id="KW-0418">Kinase</keyword>
<accession>A0A392PJ43</accession>
<reference evidence="1 2" key="1">
    <citation type="journal article" date="2018" name="Front. Plant Sci.">
        <title>Red Clover (Trifolium pratense) and Zigzag Clover (T. medium) - A Picture of Genomic Similarities and Differences.</title>
        <authorList>
            <person name="Dluhosova J."/>
            <person name="Istvanek J."/>
            <person name="Nedelnik J."/>
            <person name="Repkova J."/>
        </authorList>
    </citation>
    <scope>NUCLEOTIDE SEQUENCE [LARGE SCALE GENOMIC DNA]</scope>
    <source>
        <strain evidence="2">cv. 10/8</strain>
        <tissue evidence="1">Leaf</tissue>
    </source>
</reference>
<dbReference type="EMBL" id="LXQA010081566">
    <property type="protein sequence ID" value="MCI11802.1"/>
    <property type="molecule type" value="Genomic_DNA"/>
</dbReference>
<feature type="non-terminal residue" evidence="1">
    <location>
        <position position="1"/>
    </location>
</feature>
<gene>
    <name evidence="1" type="ORF">A2U01_0032904</name>
</gene>
<dbReference type="AlphaFoldDB" id="A0A392PJ43"/>
<name>A0A392PJ43_9FABA</name>
<keyword evidence="1" id="KW-0808">Transferase</keyword>
<dbReference type="GO" id="GO:0016301">
    <property type="term" value="F:kinase activity"/>
    <property type="evidence" value="ECO:0007669"/>
    <property type="project" value="UniProtKB-KW"/>
</dbReference>
<proteinExistence type="predicted"/>
<comment type="caution">
    <text evidence="1">The sequence shown here is derived from an EMBL/GenBank/DDBJ whole genome shotgun (WGS) entry which is preliminary data.</text>
</comment>
<organism evidence="1 2">
    <name type="scientific">Trifolium medium</name>
    <dbReference type="NCBI Taxonomy" id="97028"/>
    <lineage>
        <taxon>Eukaryota</taxon>
        <taxon>Viridiplantae</taxon>
        <taxon>Streptophyta</taxon>
        <taxon>Embryophyta</taxon>
        <taxon>Tracheophyta</taxon>
        <taxon>Spermatophyta</taxon>
        <taxon>Magnoliopsida</taxon>
        <taxon>eudicotyledons</taxon>
        <taxon>Gunneridae</taxon>
        <taxon>Pentapetalae</taxon>
        <taxon>rosids</taxon>
        <taxon>fabids</taxon>
        <taxon>Fabales</taxon>
        <taxon>Fabaceae</taxon>
        <taxon>Papilionoideae</taxon>
        <taxon>50 kb inversion clade</taxon>
        <taxon>NPAAA clade</taxon>
        <taxon>Hologalegina</taxon>
        <taxon>IRL clade</taxon>
        <taxon>Trifolieae</taxon>
        <taxon>Trifolium</taxon>
    </lineage>
</organism>
<evidence type="ECO:0000313" key="1">
    <source>
        <dbReference type="EMBL" id="MCI11802.1"/>
    </source>
</evidence>
<protein>
    <submittedName>
        <fullName evidence="1">Serine/threonine-protein kinase PEPKR2-like</fullName>
    </submittedName>
</protein>
<evidence type="ECO:0000313" key="2">
    <source>
        <dbReference type="Proteomes" id="UP000265520"/>
    </source>
</evidence>